<dbReference type="EMBL" id="JANJYI010000009">
    <property type="protein sequence ID" value="KAK2634172.1"/>
    <property type="molecule type" value="Genomic_DNA"/>
</dbReference>
<organism evidence="1 2">
    <name type="scientific">Dipteronia dyeriana</name>
    <dbReference type="NCBI Taxonomy" id="168575"/>
    <lineage>
        <taxon>Eukaryota</taxon>
        <taxon>Viridiplantae</taxon>
        <taxon>Streptophyta</taxon>
        <taxon>Embryophyta</taxon>
        <taxon>Tracheophyta</taxon>
        <taxon>Spermatophyta</taxon>
        <taxon>Magnoliopsida</taxon>
        <taxon>eudicotyledons</taxon>
        <taxon>Gunneridae</taxon>
        <taxon>Pentapetalae</taxon>
        <taxon>rosids</taxon>
        <taxon>malvids</taxon>
        <taxon>Sapindales</taxon>
        <taxon>Sapindaceae</taxon>
        <taxon>Hippocastanoideae</taxon>
        <taxon>Acereae</taxon>
        <taxon>Dipteronia</taxon>
    </lineage>
</organism>
<name>A0AAD9WL23_9ROSI</name>
<evidence type="ECO:0000313" key="1">
    <source>
        <dbReference type="EMBL" id="KAK2634172.1"/>
    </source>
</evidence>
<evidence type="ECO:0000313" key="2">
    <source>
        <dbReference type="Proteomes" id="UP001280121"/>
    </source>
</evidence>
<sequence>MGIVPYPAQGHVYAKELIEQINSSDSNEITSVVADNLLGCDMEIAAEKGIKRAAFTYFCCSHTVGLKFKHP</sequence>
<dbReference type="AlphaFoldDB" id="A0AAD9WL23"/>
<keyword evidence="2" id="KW-1185">Reference proteome</keyword>
<dbReference type="Gene3D" id="3.40.50.2000">
    <property type="entry name" value="Glycogen Phosphorylase B"/>
    <property type="match status" value="1"/>
</dbReference>
<gene>
    <name evidence="1" type="ORF">Ddye_028964</name>
</gene>
<dbReference type="Proteomes" id="UP001280121">
    <property type="component" value="Unassembled WGS sequence"/>
</dbReference>
<proteinExistence type="predicted"/>
<reference evidence="1" key="1">
    <citation type="journal article" date="2023" name="Plant J.">
        <title>Genome sequences and population genomics provide insights into the demographic history, inbreeding, and mutation load of two 'living fossil' tree species of Dipteronia.</title>
        <authorList>
            <person name="Feng Y."/>
            <person name="Comes H.P."/>
            <person name="Chen J."/>
            <person name="Zhu S."/>
            <person name="Lu R."/>
            <person name="Zhang X."/>
            <person name="Li P."/>
            <person name="Qiu J."/>
            <person name="Olsen K.M."/>
            <person name="Qiu Y."/>
        </authorList>
    </citation>
    <scope>NUCLEOTIDE SEQUENCE</scope>
    <source>
        <strain evidence="1">KIB01</strain>
    </source>
</reference>
<protein>
    <submittedName>
        <fullName evidence="1">Uncharacterized protein</fullName>
    </submittedName>
</protein>
<comment type="caution">
    <text evidence="1">The sequence shown here is derived from an EMBL/GenBank/DDBJ whole genome shotgun (WGS) entry which is preliminary data.</text>
</comment>
<accession>A0AAD9WL23</accession>